<evidence type="ECO:0000256" key="13">
    <source>
        <dbReference type="PIRSR" id="PIRSR000350-4"/>
    </source>
</evidence>
<dbReference type="EC" id="1.8.1.9" evidence="2"/>
<dbReference type="GO" id="GO:0034599">
    <property type="term" value="P:cellular response to oxidative stress"/>
    <property type="evidence" value="ECO:0007669"/>
    <property type="project" value="TreeGrafter"/>
</dbReference>
<sequence length="510" mass="56152">MFIRYFYSIFCNRVAVYSAHARSASTAQKYNLLVIGGGSGGLACAKEAASLGKRVAVLDYVDPSLRGTIWGLGGTCVNVGCIPKKLYHQAASLGKAMEHAKRYGWNVNENITHDWDILRSAVIGYIKSLNWGHRVQLKQKDVDYYNAKGSFINLHEIKITHKSGKIECLSAENFVIAVGGRPKYPEIPGAIEYCISSDDIFSFEKPPGKTLVIGGSYVALECAGFLNGLGFDTTVMVRSICLRGFDQQMATLIRDHMKNEGVKFVTESVPLKIEKNEKTGLLYVTWKDTTNHKLKDSFETVLVAIGRQAQTQYLNLEKVGVDVHSSSGKVLALNEQTNVPHIYAIGDVLYEKPELTPVAIKAGRLLAHRLFGNSAEAMDYENIPTTVFTPLEYGCVGLSEEKAFETYGENNLEVYHAFYKPLEYSVPQEDSSQCYIKAICSKNDEEKILGLHLLGPNAGEIIQGFSAAIKCGLTMKKLQQTVGIHPTVAEEIVKLNITKRSGVDPVVTGC</sequence>
<dbReference type="InterPro" id="IPR036188">
    <property type="entry name" value="FAD/NAD-bd_sf"/>
</dbReference>
<keyword evidence="8 14" id="KW-0676">Redox-active center</keyword>
<gene>
    <name evidence="17" type="ORF">LARSCL_LOCUS20530</name>
</gene>
<dbReference type="InterPro" id="IPR012999">
    <property type="entry name" value="Pyr_OxRdtase_I_AS"/>
</dbReference>
<evidence type="ECO:0000313" key="17">
    <source>
        <dbReference type="EMBL" id="CAL1297803.1"/>
    </source>
</evidence>
<dbReference type="Gene3D" id="3.30.390.30">
    <property type="match status" value="1"/>
</dbReference>
<dbReference type="AlphaFoldDB" id="A0AAV2BNH1"/>
<keyword evidence="5" id="KW-0521">NADP</keyword>
<reference evidence="17 18" key="1">
    <citation type="submission" date="2024-04" db="EMBL/GenBank/DDBJ databases">
        <authorList>
            <person name="Rising A."/>
            <person name="Reimegard J."/>
            <person name="Sonavane S."/>
            <person name="Akerstrom W."/>
            <person name="Nylinder S."/>
            <person name="Hedman E."/>
            <person name="Kallberg Y."/>
        </authorList>
    </citation>
    <scope>NUCLEOTIDE SEQUENCE [LARGE SCALE GENOMIC DNA]</scope>
</reference>
<protein>
    <recommendedName>
        <fullName evidence="2">thioredoxin-disulfide reductase (NADPH)</fullName>
        <ecNumber evidence="2">1.8.1.9</ecNumber>
    </recommendedName>
</protein>
<evidence type="ECO:0000259" key="15">
    <source>
        <dbReference type="Pfam" id="PF02852"/>
    </source>
</evidence>
<feature type="binding site" evidence="12">
    <location>
        <position position="85"/>
    </location>
    <ligand>
        <name>FAD</name>
        <dbReference type="ChEBI" id="CHEBI:57692"/>
    </ligand>
</feature>
<dbReference type="PANTHER" id="PTHR42737">
    <property type="entry name" value="GLUTATHIONE REDUCTASE"/>
    <property type="match status" value="1"/>
</dbReference>
<dbReference type="InterPro" id="IPR023753">
    <property type="entry name" value="FAD/NAD-binding_dom"/>
</dbReference>
<dbReference type="InterPro" id="IPR046952">
    <property type="entry name" value="GSHR/TRXR-like"/>
</dbReference>
<dbReference type="GO" id="GO:0005739">
    <property type="term" value="C:mitochondrion"/>
    <property type="evidence" value="ECO:0007669"/>
    <property type="project" value="TreeGrafter"/>
</dbReference>
<feature type="active site" description="Proton acceptor" evidence="11">
    <location>
        <position position="485"/>
    </location>
</feature>
<dbReference type="Pfam" id="PF07992">
    <property type="entry name" value="Pyr_redox_2"/>
    <property type="match status" value="1"/>
</dbReference>
<evidence type="ECO:0000256" key="10">
    <source>
        <dbReference type="ARBA" id="ARBA00054062"/>
    </source>
</evidence>
<keyword evidence="18" id="KW-1185">Reference proteome</keyword>
<dbReference type="PROSITE" id="PS00076">
    <property type="entry name" value="PYRIDINE_REDOX_1"/>
    <property type="match status" value="1"/>
</dbReference>
<evidence type="ECO:0000256" key="4">
    <source>
        <dbReference type="ARBA" id="ARBA00022827"/>
    </source>
</evidence>
<dbReference type="PRINTS" id="PR00368">
    <property type="entry name" value="FADPNR"/>
</dbReference>
<comment type="similarity">
    <text evidence="1 14">Belongs to the class-I pyridine nucleotide-disulfide oxidoreductase family.</text>
</comment>
<feature type="disulfide bond" description="Redox-active" evidence="13">
    <location>
        <begin position="76"/>
        <end position="81"/>
    </location>
</feature>
<keyword evidence="6 14" id="KW-0560">Oxidoreductase</keyword>
<evidence type="ECO:0000256" key="5">
    <source>
        <dbReference type="ARBA" id="ARBA00022857"/>
    </source>
</evidence>
<dbReference type="InterPro" id="IPR006338">
    <property type="entry name" value="Thioredoxin/glutathione_Rdtase"/>
</dbReference>
<dbReference type="SUPFAM" id="SSF55424">
    <property type="entry name" value="FAD/NAD-linked reductases, dimerisation (C-terminal) domain"/>
    <property type="match status" value="1"/>
</dbReference>
<dbReference type="GO" id="GO:0004791">
    <property type="term" value="F:thioredoxin-disulfide reductase (NADPH) activity"/>
    <property type="evidence" value="ECO:0007669"/>
    <property type="project" value="UniProtKB-EC"/>
</dbReference>
<comment type="catalytic activity">
    <reaction evidence="9">
        <text>[thioredoxin]-dithiol + NADP(+) = [thioredoxin]-disulfide + NADPH + H(+)</text>
        <dbReference type="Rhea" id="RHEA:20345"/>
        <dbReference type="Rhea" id="RHEA-COMP:10698"/>
        <dbReference type="Rhea" id="RHEA-COMP:10700"/>
        <dbReference type="ChEBI" id="CHEBI:15378"/>
        <dbReference type="ChEBI" id="CHEBI:29950"/>
        <dbReference type="ChEBI" id="CHEBI:50058"/>
        <dbReference type="ChEBI" id="CHEBI:57783"/>
        <dbReference type="ChEBI" id="CHEBI:58349"/>
        <dbReference type="EC" id="1.8.1.9"/>
    </reaction>
</comment>
<evidence type="ECO:0000256" key="8">
    <source>
        <dbReference type="ARBA" id="ARBA00023284"/>
    </source>
</evidence>
<keyword evidence="12" id="KW-0547">Nucleotide-binding</keyword>
<keyword evidence="4 12" id="KW-0274">FAD</keyword>
<dbReference type="Proteomes" id="UP001497382">
    <property type="component" value="Unassembled WGS sequence"/>
</dbReference>
<feature type="domain" description="FAD/NAD(P)-binding" evidence="16">
    <location>
        <begin position="30"/>
        <end position="363"/>
    </location>
</feature>
<dbReference type="GO" id="GO:0006749">
    <property type="term" value="P:glutathione metabolic process"/>
    <property type="evidence" value="ECO:0007669"/>
    <property type="project" value="TreeGrafter"/>
</dbReference>
<name>A0AAV2BNH1_9ARAC</name>
<dbReference type="GO" id="GO:0045454">
    <property type="term" value="P:cell redox homeostasis"/>
    <property type="evidence" value="ECO:0007669"/>
    <property type="project" value="InterPro"/>
</dbReference>
<accession>A0AAV2BNH1</accession>
<dbReference type="GO" id="GO:0050660">
    <property type="term" value="F:flavin adenine dinucleotide binding"/>
    <property type="evidence" value="ECO:0007669"/>
    <property type="project" value="InterPro"/>
</dbReference>
<dbReference type="PRINTS" id="PR00411">
    <property type="entry name" value="PNDRDTASEI"/>
</dbReference>
<dbReference type="FunFam" id="3.30.390.30:FF:000004">
    <property type="entry name" value="Thioredoxin reductase 1, cytoplasmic"/>
    <property type="match status" value="1"/>
</dbReference>
<dbReference type="EMBL" id="CAXIEN010000441">
    <property type="protein sequence ID" value="CAL1297803.1"/>
    <property type="molecule type" value="Genomic_DNA"/>
</dbReference>
<evidence type="ECO:0000313" key="18">
    <source>
        <dbReference type="Proteomes" id="UP001497382"/>
    </source>
</evidence>
<dbReference type="InterPro" id="IPR016156">
    <property type="entry name" value="FAD/NAD-linked_Rdtase_dimer_sf"/>
</dbReference>
<dbReference type="Gene3D" id="3.50.50.60">
    <property type="entry name" value="FAD/NAD(P)-binding domain"/>
    <property type="match status" value="2"/>
</dbReference>
<dbReference type="GO" id="GO:0005829">
    <property type="term" value="C:cytosol"/>
    <property type="evidence" value="ECO:0007669"/>
    <property type="project" value="TreeGrafter"/>
</dbReference>
<feature type="binding site" evidence="12">
    <location>
        <begin position="214"/>
        <end position="221"/>
    </location>
    <ligand>
        <name>NAD(+)</name>
        <dbReference type="ChEBI" id="CHEBI:57540"/>
    </ligand>
</feature>
<dbReference type="InterPro" id="IPR004099">
    <property type="entry name" value="Pyr_nucl-diS_OxRdtase_dimer"/>
</dbReference>
<evidence type="ECO:0000256" key="11">
    <source>
        <dbReference type="PIRSR" id="PIRSR000350-2"/>
    </source>
</evidence>
<evidence type="ECO:0000256" key="9">
    <source>
        <dbReference type="ARBA" id="ARBA00048132"/>
    </source>
</evidence>
<feature type="binding site" evidence="12">
    <location>
        <position position="347"/>
    </location>
    <ligand>
        <name>FAD</name>
        <dbReference type="ChEBI" id="CHEBI:57692"/>
    </ligand>
</feature>
<organism evidence="17 18">
    <name type="scientific">Larinioides sclopetarius</name>
    <dbReference type="NCBI Taxonomy" id="280406"/>
    <lineage>
        <taxon>Eukaryota</taxon>
        <taxon>Metazoa</taxon>
        <taxon>Ecdysozoa</taxon>
        <taxon>Arthropoda</taxon>
        <taxon>Chelicerata</taxon>
        <taxon>Arachnida</taxon>
        <taxon>Araneae</taxon>
        <taxon>Araneomorphae</taxon>
        <taxon>Entelegynae</taxon>
        <taxon>Araneoidea</taxon>
        <taxon>Araneidae</taxon>
        <taxon>Larinioides</taxon>
    </lineage>
</organism>
<comment type="function">
    <text evidence="10">Thioredoxin system is a major player in glutathione metabolism, due to the demonstrated absence of a glutathione reductase. Functionally interacts with the Sod/Cat reactive oxidation species (ROS) defense system and thereby has a role in preadult development and life span. Lack of a glutathione reductase suggests antioxidant defense in Drosophila, and probably in related insects, differs fundamentally from that in other organisms.</text>
</comment>
<evidence type="ECO:0000256" key="14">
    <source>
        <dbReference type="RuleBase" id="RU003691"/>
    </source>
</evidence>
<dbReference type="FunFam" id="3.50.50.60:FF:000190">
    <property type="entry name" value="Thioredoxin reductase"/>
    <property type="match status" value="1"/>
</dbReference>
<feature type="binding site" evidence="12">
    <location>
        <position position="306"/>
    </location>
    <ligand>
        <name>NAD(+)</name>
        <dbReference type="ChEBI" id="CHEBI:57540"/>
    </ligand>
</feature>
<dbReference type="PANTHER" id="PTHR42737:SF7">
    <property type="entry name" value="THIOREDOXIN-DISULFIDE REDUCTASE"/>
    <property type="match status" value="1"/>
</dbReference>
<evidence type="ECO:0000256" key="6">
    <source>
        <dbReference type="ARBA" id="ARBA00023002"/>
    </source>
</evidence>
<evidence type="ECO:0000256" key="7">
    <source>
        <dbReference type="ARBA" id="ARBA00023157"/>
    </source>
</evidence>
<dbReference type="InterPro" id="IPR001100">
    <property type="entry name" value="Pyr_nuc-diS_OxRdtase"/>
</dbReference>
<feature type="domain" description="Pyridine nucleotide-disulphide oxidoreductase dimerisation" evidence="15">
    <location>
        <begin position="383"/>
        <end position="494"/>
    </location>
</feature>
<evidence type="ECO:0000256" key="3">
    <source>
        <dbReference type="ARBA" id="ARBA00022630"/>
    </source>
</evidence>
<proteinExistence type="inferred from homology"/>
<evidence type="ECO:0000256" key="12">
    <source>
        <dbReference type="PIRSR" id="PIRSR000350-3"/>
    </source>
</evidence>
<dbReference type="SUPFAM" id="SSF51905">
    <property type="entry name" value="FAD/NAD(P)-binding domain"/>
    <property type="match status" value="1"/>
</dbReference>
<evidence type="ECO:0000256" key="1">
    <source>
        <dbReference type="ARBA" id="ARBA00007532"/>
    </source>
</evidence>
<keyword evidence="7" id="KW-1015">Disulfide bond</keyword>
<comment type="cofactor">
    <cofactor evidence="12">
        <name>FAD</name>
        <dbReference type="ChEBI" id="CHEBI:57692"/>
    </cofactor>
    <text evidence="12">Binds 1 FAD per subunit.</text>
</comment>
<feature type="binding site" evidence="12">
    <location>
        <position position="149"/>
    </location>
    <ligand>
        <name>FAD</name>
        <dbReference type="ChEBI" id="CHEBI:57692"/>
    </ligand>
</feature>
<dbReference type="NCBIfam" id="TIGR01438">
    <property type="entry name" value="TGR"/>
    <property type="match status" value="1"/>
</dbReference>
<dbReference type="GO" id="GO:0004362">
    <property type="term" value="F:glutathione-disulfide reductase (NADPH) activity"/>
    <property type="evidence" value="ECO:0007669"/>
    <property type="project" value="TreeGrafter"/>
</dbReference>
<comment type="caution">
    <text evidence="17">The sequence shown here is derived from an EMBL/GenBank/DDBJ whole genome shotgun (WGS) entry which is preliminary data.</text>
</comment>
<keyword evidence="3 14" id="KW-0285">Flavoprotein</keyword>
<evidence type="ECO:0000256" key="2">
    <source>
        <dbReference type="ARBA" id="ARBA00012610"/>
    </source>
</evidence>
<keyword evidence="12" id="KW-0520">NAD</keyword>
<dbReference type="PIRSF" id="PIRSF000350">
    <property type="entry name" value="Mercury_reductase_MerA"/>
    <property type="match status" value="1"/>
</dbReference>
<evidence type="ECO:0000259" key="16">
    <source>
        <dbReference type="Pfam" id="PF07992"/>
    </source>
</evidence>
<dbReference type="Pfam" id="PF02852">
    <property type="entry name" value="Pyr_redox_dim"/>
    <property type="match status" value="1"/>
</dbReference>